<dbReference type="AlphaFoldDB" id="A0A557QXB4"/>
<name>A0A557QXB4_9RHOO</name>
<accession>A0A557QXB4</accession>
<evidence type="ECO:0000313" key="2">
    <source>
        <dbReference type="Proteomes" id="UP000319502"/>
    </source>
</evidence>
<protein>
    <submittedName>
        <fullName evidence="1">Uncharacterized protein</fullName>
    </submittedName>
</protein>
<organism evidence="1 2">
    <name type="scientific">Denitromonas halophila</name>
    <dbReference type="NCBI Taxonomy" id="1629404"/>
    <lineage>
        <taxon>Bacteria</taxon>
        <taxon>Pseudomonadati</taxon>
        <taxon>Pseudomonadota</taxon>
        <taxon>Betaproteobacteria</taxon>
        <taxon>Rhodocyclales</taxon>
        <taxon>Zoogloeaceae</taxon>
        <taxon>Denitromonas</taxon>
    </lineage>
</organism>
<comment type="caution">
    <text evidence="1">The sequence shown here is derived from an EMBL/GenBank/DDBJ whole genome shotgun (WGS) entry which is preliminary data.</text>
</comment>
<dbReference type="OrthoDB" id="8080957at2"/>
<proteinExistence type="predicted"/>
<gene>
    <name evidence="1" type="ORF">FHP91_07760</name>
</gene>
<sequence>MPRKPVTLSMVGGKGPRQRIWESIRRLSAAADAGDFTEREIWGAAEGRDQLEMTAIVDYRRCLIAAGVLVQTSQPVKQSPGRYRLARDEGLEAPRLRRNGERVTQGLAQEQMWRTLRMLSGDTNARELAAHASTPAIPVAESAAGAYLRMLDLAGYLDITAECVRDPQRRSQQARYRLRADRNTGPRPPMVCRVGAVFDPNENAVVWQQQTVTEEDCIYGN</sequence>
<keyword evidence="2" id="KW-1185">Reference proteome</keyword>
<evidence type="ECO:0000313" key="1">
    <source>
        <dbReference type="EMBL" id="TVO57564.1"/>
    </source>
</evidence>
<dbReference type="Proteomes" id="UP000319502">
    <property type="component" value="Unassembled WGS sequence"/>
</dbReference>
<dbReference type="RefSeq" id="WP_144309037.1">
    <property type="nucleotide sequence ID" value="NZ_VMNK01000006.1"/>
</dbReference>
<dbReference type="EMBL" id="VMNK01000006">
    <property type="protein sequence ID" value="TVO57564.1"/>
    <property type="molecule type" value="Genomic_DNA"/>
</dbReference>
<reference evidence="1 2" key="1">
    <citation type="submission" date="2019-07" db="EMBL/GenBank/DDBJ databases">
        <title>The pathways for chlorine oxyanion respiration interact through the shared metabolite chlorate.</title>
        <authorList>
            <person name="Barnum T.P."/>
            <person name="Cheng Y."/>
            <person name="Hill K.A."/>
            <person name="Lucas L.N."/>
            <person name="Carlson H.K."/>
            <person name="Coates J.D."/>
        </authorList>
    </citation>
    <scope>NUCLEOTIDE SEQUENCE [LARGE SCALE GENOMIC DNA]</scope>
    <source>
        <strain evidence="1 2">SFB-3</strain>
    </source>
</reference>